<feature type="repeat" description="RCC1" evidence="3">
    <location>
        <begin position="267"/>
        <end position="316"/>
    </location>
</feature>
<dbReference type="GO" id="GO:0005085">
    <property type="term" value="F:guanyl-nucleotide exchange factor activity"/>
    <property type="evidence" value="ECO:0007669"/>
    <property type="project" value="TreeGrafter"/>
</dbReference>
<evidence type="ECO:0000313" key="5">
    <source>
        <dbReference type="EMBL" id="KAK9497018.1"/>
    </source>
</evidence>
<reference evidence="5 6" key="1">
    <citation type="submission" date="2022-12" db="EMBL/GenBank/DDBJ databases">
        <title>Chromosome-level genome assembly of true bugs.</title>
        <authorList>
            <person name="Ma L."/>
            <person name="Li H."/>
        </authorList>
    </citation>
    <scope>NUCLEOTIDE SEQUENCE [LARGE SCALE GENOMIC DNA]</scope>
    <source>
        <strain evidence="5">Lab_2022b</strain>
    </source>
</reference>
<accession>A0AAW1CHM8</accession>
<organism evidence="5 6">
    <name type="scientific">Rhynocoris fuscipes</name>
    <dbReference type="NCBI Taxonomy" id="488301"/>
    <lineage>
        <taxon>Eukaryota</taxon>
        <taxon>Metazoa</taxon>
        <taxon>Ecdysozoa</taxon>
        <taxon>Arthropoda</taxon>
        <taxon>Hexapoda</taxon>
        <taxon>Insecta</taxon>
        <taxon>Pterygota</taxon>
        <taxon>Neoptera</taxon>
        <taxon>Paraneoptera</taxon>
        <taxon>Hemiptera</taxon>
        <taxon>Heteroptera</taxon>
        <taxon>Panheteroptera</taxon>
        <taxon>Cimicomorpha</taxon>
        <taxon>Reduviidae</taxon>
        <taxon>Harpactorinae</taxon>
        <taxon>Harpactorini</taxon>
        <taxon>Rhynocoris</taxon>
    </lineage>
</organism>
<keyword evidence="6" id="KW-1185">Reference proteome</keyword>
<gene>
    <name evidence="5" type="ORF">O3M35_012811</name>
</gene>
<evidence type="ECO:0000256" key="2">
    <source>
        <dbReference type="ARBA" id="ARBA00022737"/>
    </source>
</evidence>
<keyword evidence="2" id="KW-0677">Repeat</keyword>
<feature type="repeat" description="RCC1" evidence="3">
    <location>
        <begin position="207"/>
        <end position="266"/>
    </location>
</feature>
<feature type="repeat" description="RCC1" evidence="3">
    <location>
        <begin position="107"/>
        <end position="156"/>
    </location>
</feature>
<dbReference type="Pfam" id="PF25390">
    <property type="entry name" value="WD40_RLD"/>
    <property type="match status" value="1"/>
</dbReference>
<name>A0AAW1CHM8_9HEMI</name>
<dbReference type="PROSITE" id="PS50012">
    <property type="entry name" value="RCC1_3"/>
    <property type="match status" value="5"/>
</dbReference>
<dbReference type="Proteomes" id="UP001461498">
    <property type="component" value="Unassembled WGS sequence"/>
</dbReference>
<dbReference type="Gene3D" id="2.130.10.30">
    <property type="entry name" value="Regulator of chromosome condensation 1/beta-lactamase-inhibitor protein II"/>
    <property type="match status" value="2"/>
</dbReference>
<dbReference type="InterPro" id="IPR058923">
    <property type="entry name" value="RCC1-like_dom"/>
</dbReference>
<evidence type="ECO:0000313" key="6">
    <source>
        <dbReference type="Proteomes" id="UP001461498"/>
    </source>
</evidence>
<dbReference type="PANTHER" id="PTHR45982:SF8">
    <property type="entry name" value="E3 UBIQUITIN-PROTEIN LIGASE HERC2-LIKE PROTEIN-RELATED"/>
    <property type="match status" value="1"/>
</dbReference>
<feature type="domain" description="RCC1-like" evidence="4">
    <location>
        <begin position="2"/>
        <end position="346"/>
    </location>
</feature>
<protein>
    <recommendedName>
        <fullName evidence="4">RCC1-like domain-containing protein</fullName>
    </recommendedName>
</protein>
<evidence type="ECO:0000256" key="1">
    <source>
        <dbReference type="ARBA" id="ARBA00022658"/>
    </source>
</evidence>
<dbReference type="AlphaFoldDB" id="A0AAW1CHM8"/>
<dbReference type="InterPro" id="IPR009091">
    <property type="entry name" value="RCC1/BLIP-II"/>
</dbReference>
<feature type="repeat" description="RCC1" evidence="3">
    <location>
        <begin position="157"/>
        <end position="206"/>
    </location>
</feature>
<dbReference type="EMBL" id="JAPXFL010000022">
    <property type="protein sequence ID" value="KAK9497018.1"/>
    <property type="molecule type" value="Genomic_DNA"/>
</dbReference>
<dbReference type="PRINTS" id="PR00633">
    <property type="entry name" value="RCCNDNSATION"/>
</dbReference>
<dbReference type="GO" id="GO:0005737">
    <property type="term" value="C:cytoplasm"/>
    <property type="evidence" value="ECO:0007669"/>
    <property type="project" value="TreeGrafter"/>
</dbReference>
<sequence>MKLYSWGANTHGQLGQGVTSEEVLKPTEIFTDHLPLNEIVSIEIGGNQSYLIAKDGSVFGCGWNNCGQLGHEANEENLFIKLNHLENFKIKQISCKWDTCYAITDKHYCIGWGGNQYGQLGLPPEQLKKTLDPVIICYNAVQVAAGLRHCAILLNYGKVVTAGTNKRGQLGRPSNEENPMFDFVSELKEVEMISSGQNFSLALTKDKKLYGWGCNKFGQLGIVPDSCPFTEKPVEIQLSPPLTKCELLDDITIMCGWTHTLLRTAGKKLFAWGRNNYGQLGSIADSYSIELIKVLPGVKIRKIAAGAEHNLVYTEEGFLRSWGWNEHGSCGDNSISPVILHPTTILAPDKKSKMSKRNGLEQAI</sequence>
<dbReference type="InterPro" id="IPR000408">
    <property type="entry name" value="Reg_chr_condens"/>
</dbReference>
<keyword evidence="1" id="KW-0344">Guanine-nucleotide releasing factor</keyword>
<dbReference type="SUPFAM" id="SSF50985">
    <property type="entry name" value="RCC1/BLIP-II"/>
    <property type="match status" value="1"/>
</dbReference>
<comment type="caution">
    <text evidence="5">The sequence shown here is derived from an EMBL/GenBank/DDBJ whole genome shotgun (WGS) entry which is preliminary data.</text>
</comment>
<evidence type="ECO:0000256" key="3">
    <source>
        <dbReference type="PROSITE-ProRule" id="PRU00235"/>
    </source>
</evidence>
<dbReference type="PANTHER" id="PTHR45982">
    <property type="entry name" value="REGULATOR OF CHROMOSOME CONDENSATION"/>
    <property type="match status" value="1"/>
</dbReference>
<dbReference type="InterPro" id="IPR051553">
    <property type="entry name" value="Ran_GTPase-activating"/>
</dbReference>
<evidence type="ECO:0000259" key="4">
    <source>
        <dbReference type="Pfam" id="PF25390"/>
    </source>
</evidence>
<feature type="repeat" description="RCC1" evidence="3">
    <location>
        <begin position="1"/>
        <end position="55"/>
    </location>
</feature>
<proteinExistence type="predicted"/>